<proteinExistence type="inferred from homology"/>
<dbReference type="Pfam" id="PF00849">
    <property type="entry name" value="PseudoU_synth_2"/>
    <property type="match status" value="1"/>
</dbReference>
<dbReference type="InterPro" id="IPR000748">
    <property type="entry name" value="PsdUridine_synth_RsuA/RluB/E/F"/>
</dbReference>
<evidence type="ECO:0000256" key="1">
    <source>
        <dbReference type="ARBA" id="ARBA00008348"/>
    </source>
</evidence>
<dbReference type="CDD" id="cd00165">
    <property type="entry name" value="S4"/>
    <property type="match status" value="1"/>
</dbReference>
<feature type="domain" description="RNA-binding S4" evidence="6">
    <location>
        <begin position="46"/>
        <end position="108"/>
    </location>
</feature>
<feature type="compositionally biased region" description="Basic residues" evidence="5">
    <location>
        <begin position="21"/>
        <end position="30"/>
    </location>
</feature>
<keyword evidence="3" id="KW-0694">RNA-binding</keyword>
<dbReference type="Proteomes" id="UP000751614">
    <property type="component" value="Unassembled WGS sequence"/>
</dbReference>
<evidence type="ECO:0000256" key="5">
    <source>
        <dbReference type="SAM" id="MobiDB-lite"/>
    </source>
</evidence>
<reference evidence="7 8" key="1">
    <citation type="submission" date="2019-05" db="EMBL/GenBank/DDBJ databases">
        <title>Flagellimonas sp. AsT0115, sp. nov., isolated from a marine red algae, Asparagopsis taxiformis.</title>
        <authorList>
            <person name="Kim J."/>
            <person name="Jeong S.E."/>
            <person name="Jeon C.O."/>
        </authorList>
    </citation>
    <scope>NUCLEOTIDE SEQUENCE [LARGE SCALE GENOMIC DNA]</scope>
    <source>
        <strain evidence="7 8">AsT0115</strain>
    </source>
</reference>
<dbReference type="InterPro" id="IPR020103">
    <property type="entry name" value="PsdUridine_synth_cat_dom_sf"/>
</dbReference>
<gene>
    <name evidence="7" type="ORF">FGG15_15085</name>
</gene>
<organism evidence="7 8">
    <name type="scientific">Flagellimonas algicola</name>
    <dbReference type="NCBI Taxonomy" id="2583815"/>
    <lineage>
        <taxon>Bacteria</taxon>
        <taxon>Pseudomonadati</taxon>
        <taxon>Bacteroidota</taxon>
        <taxon>Flavobacteriia</taxon>
        <taxon>Flavobacteriales</taxon>
        <taxon>Flavobacteriaceae</taxon>
        <taxon>Flagellimonas</taxon>
    </lineage>
</organism>
<evidence type="ECO:0000259" key="6">
    <source>
        <dbReference type="SMART" id="SM00363"/>
    </source>
</evidence>
<dbReference type="Pfam" id="PF01479">
    <property type="entry name" value="S4"/>
    <property type="match status" value="1"/>
</dbReference>
<dbReference type="InterPro" id="IPR002942">
    <property type="entry name" value="S4_RNA-bd"/>
</dbReference>
<feature type="region of interest" description="Disordered" evidence="5">
    <location>
        <begin position="1"/>
        <end position="44"/>
    </location>
</feature>
<dbReference type="InterPro" id="IPR042092">
    <property type="entry name" value="PsdUridine_s_RsuA/RluB/E/F_cat"/>
</dbReference>
<dbReference type="InterPro" id="IPR006145">
    <property type="entry name" value="PsdUridine_synth_RsuA/RluA"/>
</dbReference>
<dbReference type="SMART" id="SM00363">
    <property type="entry name" value="S4"/>
    <property type="match status" value="1"/>
</dbReference>
<dbReference type="CDD" id="cd02870">
    <property type="entry name" value="PseudoU_synth_RsuA_like"/>
    <property type="match status" value="1"/>
</dbReference>
<sequence>MPKSDNPRNRKSTQNTGRNQGKPHAKKYGSKPKANTPAKKSNPNEIRLNRYVANAGICSRREADTYIAAGSVSVNGKVITEMGYKVKLTDDVRFDGRKLNPEKKEYILLNKPKNFITTTNDEKGRRTVMELVSSASKNRLLPVGRLDRNTTGLLLFTNDGDLTKKLTHPTHGVRKIYHVHLDKSLNLSDLRKIETGLELEDGAVEVDDVSYIQGAPKKEVGIQIHSGRNRIVRRIFEHLGYHVTKLDRVIFAGLTKKDLPRGHWRHLTEQEVVNLKMIK</sequence>
<dbReference type="InterPro" id="IPR050343">
    <property type="entry name" value="RsuA_PseudoU_synthase"/>
</dbReference>
<dbReference type="PROSITE" id="PS01149">
    <property type="entry name" value="PSI_RSU"/>
    <property type="match status" value="1"/>
</dbReference>
<name>A0ABY2WLL6_9FLAO</name>
<evidence type="ECO:0000313" key="7">
    <source>
        <dbReference type="EMBL" id="TMU55490.1"/>
    </source>
</evidence>
<accession>A0ABY2WLL6</accession>
<evidence type="ECO:0000256" key="2">
    <source>
        <dbReference type="ARBA" id="ARBA00023235"/>
    </source>
</evidence>
<dbReference type="Gene3D" id="3.10.290.10">
    <property type="entry name" value="RNA-binding S4 domain"/>
    <property type="match status" value="1"/>
</dbReference>
<dbReference type="Gene3D" id="3.30.70.580">
    <property type="entry name" value="Pseudouridine synthase I, catalytic domain, N-terminal subdomain"/>
    <property type="match status" value="1"/>
</dbReference>
<dbReference type="InterPro" id="IPR018496">
    <property type="entry name" value="PsdUridine_synth_RsuA/RluB_CS"/>
</dbReference>
<comment type="similarity">
    <text evidence="1 4">Belongs to the pseudouridine synthase RsuA family.</text>
</comment>
<dbReference type="InterPro" id="IPR036986">
    <property type="entry name" value="S4_RNA-bd_sf"/>
</dbReference>
<keyword evidence="2 4" id="KW-0413">Isomerase</keyword>
<dbReference type="NCBIfam" id="TIGR00093">
    <property type="entry name" value="pseudouridine synthase"/>
    <property type="match status" value="1"/>
</dbReference>
<keyword evidence="8" id="KW-1185">Reference proteome</keyword>
<evidence type="ECO:0000256" key="4">
    <source>
        <dbReference type="RuleBase" id="RU003887"/>
    </source>
</evidence>
<evidence type="ECO:0000313" key="8">
    <source>
        <dbReference type="Proteomes" id="UP000751614"/>
    </source>
</evidence>
<dbReference type="PANTHER" id="PTHR47683:SF2">
    <property type="entry name" value="RNA-BINDING S4 DOMAIN-CONTAINING PROTEIN"/>
    <property type="match status" value="1"/>
</dbReference>
<evidence type="ECO:0000256" key="3">
    <source>
        <dbReference type="PROSITE-ProRule" id="PRU00182"/>
    </source>
</evidence>
<dbReference type="EMBL" id="VCNI01000002">
    <property type="protein sequence ID" value="TMU55490.1"/>
    <property type="molecule type" value="Genomic_DNA"/>
</dbReference>
<dbReference type="InterPro" id="IPR020094">
    <property type="entry name" value="TruA/RsuA/RluB/E/F_N"/>
</dbReference>
<dbReference type="EC" id="5.4.99.-" evidence="4"/>
<dbReference type="Gene3D" id="3.30.70.1560">
    <property type="entry name" value="Alpha-L RNA-binding motif"/>
    <property type="match status" value="1"/>
</dbReference>
<dbReference type="PROSITE" id="PS50889">
    <property type="entry name" value="S4"/>
    <property type="match status" value="1"/>
</dbReference>
<protein>
    <recommendedName>
        <fullName evidence="4">Pseudouridine synthase</fullName>
        <ecNumber evidence="4">5.4.99.-</ecNumber>
    </recommendedName>
</protein>
<dbReference type="SUPFAM" id="SSF55174">
    <property type="entry name" value="Alpha-L RNA-binding motif"/>
    <property type="match status" value="1"/>
</dbReference>
<dbReference type="RefSeq" id="WP_138837686.1">
    <property type="nucleotide sequence ID" value="NZ_VCNI01000002.1"/>
</dbReference>
<dbReference type="PANTHER" id="PTHR47683">
    <property type="entry name" value="PSEUDOURIDINE SYNTHASE FAMILY PROTEIN-RELATED"/>
    <property type="match status" value="1"/>
</dbReference>
<dbReference type="SUPFAM" id="SSF55120">
    <property type="entry name" value="Pseudouridine synthase"/>
    <property type="match status" value="1"/>
</dbReference>
<comment type="caution">
    <text evidence="7">The sequence shown here is derived from an EMBL/GenBank/DDBJ whole genome shotgun (WGS) entry which is preliminary data.</text>
</comment>